<dbReference type="Pfam" id="PF01209">
    <property type="entry name" value="Ubie_methyltran"/>
    <property type="match status" value="1"/>
</dbReference>
<keyword evidence="1" id="KW-0489">Methyltransferase</keyword>
<dbReference type="GO" id="GO:0032259">
    <property type="term" value="P:methylation"/>
    <property type="evidence" value="ECO:0007669"/>
    <property type="project" value="UniProtKB-KW"/>
</dbReference>
<evidence type="ECO:0000256" key="2">
    <source>
        <dbReference type="ARBA" id="ARBA00022679"/>
    </source>
</evidence>
<dbReference type="GO" id="GO:0008168">
    <property type="term" value="F:methyltransferase activity"/>
    <property type="evidence" value="ECO:0007669"/>
    <property type="project" value="UniProtKB-KW"/>
</dbReference>
<evidence type="ECO:0000256" key="1">
    <source>
        <dbReference type="ARBA" id="ARBA00022603"/>
    </source>
</evidence>
<protein>
    <recommendedName>
        <fullName evidence="5">Demethylmenaquinone methyltransferase</fullName>
    </recommendedName>
</protein>
<keyword evidence="3" id="KW-0949">S-adenosyl-L-methionine</keyword>
<dbReference type="PANTHER" id="PTHR43591:SF24">
    <property type="entry name" value="2-METHOXY-6-POLYPRENYL-1,4-BENZOQUINOL METHYLASE, MITOCHONDRIAL"/>
    <property type="match status" value="1"/>
</dbReference>
<keyword evidence="2" id="KW-0808">Transferase</keyword>
<sequence length="230" mass="25693">MKPVLPTFSEKELTVRKMFDRIAPRYDLLNRLITFGLDTKWRKKTVKHINTHPGGKILDVACGTGDLCNSLRKAGMKAIGMDFSRGMLKSFNSNAPLINGDALKIPIHNSSVDGVTCGFALRNFLDINPFLNEVARILKPGSRVALLEVDEPGNRYMKMGHSFYFNKIVPFIGGLFSDKAAYSYLPRSVVYLPKEDEIIKMIERSGLSNVKKFRLTGGIAQLLVAEKPKT</sequence>
<dbReference type="HAMAP" id="MF_01813">
    <property type="entry name" value="MenG_UbiE_methyltr"/>
    <property type="match status" value="1"/>
</dbReference>
<evidence type="ECO:0000256" key="3">
    <source>
        <dbReference type="ARBA" id="ARBA00022691"/>
    </source>
</evidence>
<accession>A0A382INW6</accession>
<dbReference type="InterPro" id="IPR029063">
    <property type="entry name" value="SAM-dependent_MTases_sf"/>
</dbReference>
<organism evidence="4">
    <name type="scientific">marine metagenome</name>
    <dbReference type="NCBI Taxonomy" id="408172"/>
    <lineage>
        <taxon>unclassified sequences</taxon>
        <taxon>metagenomes</taxon>
        <taxon>ecological metagenomes</taxon>
    </lineage>
</organism>
<dbReference type="CDD" id="cd02440">
    <property type="entry name" value="AdoMet_MTases"/>
    <property type="match status" value="1"/>
</dbReference>
<gene>
    <name evidence="4" type="ORF">METZ01_LOCUS253417</name>
</gene>
<name>A0A382INW6_9ZZZZ</name>
<proteinExistence type="inferred from homology"/>
<dbReference type="Gene3D" id="3.40.50.150">
    <property type="entry name" value="Vaccinia Virus protein VP39"/>
    <property type="match status" value="1"/>
</dbReference>
<dbReference type="PANTHER" id="PTHR43591">
    <property type="entry name" value="METHYLTRANSFERASE"/>
    <property type="match status" value="1"/>
</dbReference>
<dbReference type="AlphaFoldDB" id="A0A382INW6"/>
<evidence type="ECO:0008006" key="5">
    <source>
        <dbReference type="Google" id="ProtNLM"/>
    </source>
</evidence>
<dbReference type="PROSITE" id="PS51608">
    <property type="entry name" value="SAM_MT_UBIE"/>
    <property type="match status" value="1"/>
</dbReference>
<evidence type="ECO:0000313" key="4">
    <source>
        <dbReference type="EMBL" id="SVC00563.1"/>
    </source>
</evidence>
<dbReference type="SUPFAM" id="SSF53335">
    <property type="entry name" value="S-adenosyl-L-methionine-dependent methyltransferases"/>
    <property type="match status" value="1"/>
</dbReference>
<dbReference type="NCBIfam" id="TIGR01934">
    <property type="entry name" value="MenG_MenH_UbiE"/>
    <property type="match status" value="1"/>
</dbReference>
<dbReference type="InterPro" id="IPR004033">
    <property type="entry name" value="UbiE/COQ5_MeTrFase"/>
</dbReference>
<reference evidence="4" key="1">
    <citation type="submission" date="2018-05" db="EMBL/GenBank/DDBJ databases">
        <authorList>
            <person name="Lanie J.A."/>
            <person name="Ng W.-L."/>
            <person name="Kazmierczak K.M."/>
            <person name="Andrzejewski T.M."/>
            <person name="Davidsen T.M."/>
            <person name="Wayne K.J."/>
            <person name="Tettelin H."/>
            <person name="Glass J.I."/>
            <person name="Rusch D."/>
            <person name="Podicherti R."/>
            <person name="Tsui H.-C.T."/>
            <person name="Winkler M.E."/>
        </authorList>
    </citation>
    <scope>NUCLEOTIDE SEQUENCE</scope>
</reference>
<dbReference type="EMBL" id="UINC01068163">
    <property type="protein sequence ID" value="SVC00563.1"/>
    <property type="molecule type" value="Genomic_DNA"/>
</dbReference>